<keyword evidence="6" id="KW-1185">Reference proteome</keyword>
<dbReference type="FunFam" id="3.40.33.10:FF:000004">
    <property type="entry name" value="CAP, cysteine-rich secretory protein, antigen 5"/>
    <property type="match status" value="1"/>
</dbReference>
<dbReference type="PRINTS" id="PR00838">
    <property type="entry name" value="V5ALLERGEN"/>
</dbReference>
<dbReference type="AlphaFoldDB" id="A0AAD6ES61"/>
<dbReference type="GO" id="GO:0005576">
    <property type="term" value="C:extracellular region"/>
    <property type="evidence" value="ECO:0007669"/>
    <property type="project" value="InterPro"/>
</dbReference>
<comment type="function">
    <text evidence="1">Probably involved in the defense reaction of plants against pathogens.</text>
</comment>
<accession>A0AAD6ES61</accession>
<dbReference type="InterPro" id="IPR035940">
    <property type="entry name" value="CAP_sf"/>
</dbReference>
<feature type="signal peptide" evidence="3">
    <location>
        <begin position="1"/>
        <end position="28"/>
    </location>
</feature>
<dbReference type="InterPro" id="IPR002413">
    <property type="entry name" value="V5_allergen-like"/>
</dbReference>
<dbReference type="Proteomes" id="UP001210211">
    <property type="component" value="Unassembled WGS sequence"/>
</dbReference>
<keyword evidence="2" id="KW-0568">Pathogenesis-related protein</keyword>
<dbReference type="PANTHER" id="PTHR10334">
    <property type="entry name" value="CYSTEINE-RICH SECRETORY PROTEIN-RELATED"/>
    <property type="match status" value="1"/>
</dbReference>
<reference evidence="5 6" key="1">
    <citation type="journal article" date="2022" name="Cell">
        <title>Repeat-based holocentromeres influence genome architecture and karyotype evolution.</title>
        <authorList>
            <person name="Hofstatter P.G."/>
            <person name="Thangavel G."/>
            <person name="Lux T."/>
            <person name="Neumann P."/>
            <person name="Vondrak T."/>
            <person name="Novak P."/>
            <person name="Zhang M."/>
            <person name="Costa L."/>
            <person name="Castellani M."/>
            <person name="Scott A."/>
            <person name="Toegelov H."/>
            <person name="Fuchs J."/>
            <person name="Mata-Sucre Y."/>
            <person name="Dias Y."/>
            <person name="Vanzela A.L.L."/>
            <person name="Huettel B."/>
            <person name="Almeida C.C.S."/>
            <person name="Simkova H."/>
            <person name="Souza G."/>
            <person name="Pedrosa-Harand A."/>
            <person name="Macas J."/>
            <person name="Mayer K.F.X."/>
            <person name="Houben A."/>
            <person name="Marques A."/>
        </authorList>
    </citation>
    <scope>NUCLEOTIDE SEQUENCE [LARGE SCALE GENOMIC DNA]</scope>
    <source>
        <strain evidence="5">RhyTen1mFocal</strain>
    </source>
</reference>
<proteinExistence type="predicted"/>
<dbReference type="InterPro" id="IPR001283">
    <property type="entry name" value="CRISP-related"/>
</dbReference>
<evidence type="ECO:0000256" key="1">
    <source>
        <dbReference type="ARBA" id="ARBA00003143"/>
    </source>
</evidence>
<organism evidence="5 6">
    <name type="scientific">Rhynchospora tenuis</name>
    <dbReference type="NCBI Taxonomy" id="198213"/>
    <lineage>
        <taxon>Eukaryota</taxon>
        <taxon>Viridiplantae</taxon>
        <taxon>Streptophyta</taxon>
        <taxon>Embryophyta</taxon>
        <taxon>Tracheophyta</taxon>
        <taxon>Spermatophyta</taxon>
        <taxon>Magnoliopsida</taxon>
        <taxon>Liliopsida</taxon>
        <taxon>Poales</taxon>
        <taxon>Cyperaceae</taxon>
        <taxon>Cyperoideae</taxon>
        <taxon>Rhynchosporeae</taxon>
        <taxon>Rhynchospora</taxon>
    </lineage>
</organism>
<feature type="domain" description="SCP" evidence="4">
    <location>
        <begin position="54"/>
        <end position="187"/>
    </location>
</feature>
<evidence type="ECO:0000313" key="6">
    <source>
        <dbReference type="Proteomes" id="UP001210211"/>
    </source>
</evidence>
<dbReference type="SMART" id="SM00198">
    <property type="entry name" value="SCP"/>
    <property type="match status" value="1"/>
</dbReference>
<evidence type="ECO:0000256" key="2">
    <source>
        <dbReference type="ARBA" id="ARBA00023265"/>
    </source>
</evidence>
<dbReference type="PROSITE" id="PS01009">
    <property type="entry name" value="CRISP_1"/>
    <property type="match status" value="1"/>
</dbReference>
<dbReference type="PRINTS" id="PR00837">
    <property type="entry name" value="V5TPXLIKE"/>
</dbReference>
<sequence>MVGLNHFPLLSLVTITVLLLFIPCLTTADQTYGPKKDDIPVPKPDNCAQYNETDLRISFLAQHNLARKQFGIPSLVWDEAVANYSRNYTQLRRSDCKLIHSHGDYGENLFWGSGDCWTVNQIAQAWLIEMKDYDYPSNKCRPDKVCGHYTQIVWRNTKRLGCAVVICDNNLGTFAICNYDPPGNYVGMWPY</sequence>
<comment type="caution">
    <text evidence="5">The sequence shown here is derived from an EMBL/GenBank/DDBJ whole genome shotgun (WGS) entry which is preliminary data.</text>
</comment>
<dbReference type="EMBL" id="JAMRDG010000001">
    <property type="protein sequence ID" value="KAJ3699101.1"/>
    <property type="molecule type" value="Genomic_DNA"/>
</dbReference>
<gene>
    <name evidence="5" type="ORF">LUZ61_002806</name>
</gene>
<feature type="chain" id="PRO_5042240564" description="SCP domain-containing protein" evidence="3">
    <location>
        <begin position="29"/>
        <end position="191"/>
    </location>
</feature>
<dbReference type="InterPro" id="IPR014044">
    <property type="entry name" value="CAP_dom"/>
</dbReference>
<evidence type="ECO:0000256" key="3">
    <source>
        <dbReference type="SAM" id="SignalP"/>
    </source>
</evidence>
<keyword evidence="3" id="KW-0732">Signal</keyword>
<protein>
    <recommendedName>
        <fullName evidence="4">SCP domain-containing protein</fullName>
    </recommendedName>
</protein>
<evidence type="ECO:0000313" key="5">
    <source>
        <dbReference type="EMBL" id="KAJ3699101.1"/>
    </source>
</evidence>
<dbReference type="SUPFAM" id="SSF55797">
    <property type="entry name" value="PR-1-like"/>
    <property type="match status" value="1"/>
</dbReference>
<name>A0AAD6ES61_9POAL</name>
<evidence type="ECO:0000259" key="4">
    <source>
        <dbReference type="SMART" id="SM00198"/>
    </source>
</evidence>
<dbReference type="Gene3D" id="3.40.33.10">
    <property type="entry name" value="CAP"/>
    <property type="match status" value="1"/>
</dbReference>
<keyword evidence="2" id="KW-0611">Plant defense</keyword>
<dbReference type="InterPro" id="IPR018244">
    <property type="entry name" value="Allrgn_V5/Tpx1_CS"/>
</dbReference>
<dbReference type="CDD" id="cd05381">
    <property type="entry name" value="CAP_PR-1"/>
    <property type="match status" value="1"/>
</dbReference>
<dbReference type="Pfam" id="PF00188">
    <property type="entry name" value="CAP"/>
    <property type="match status" value="1"/>
</dbReference>